<evidence type="ECO:0000313" key="1">
    <source>
        <dbReference type="EMBL" id="KAI8006777.1"/>
    </source>
</evidence>
<dbReference type="Proteomes" id="UP001060215">
    <property type="component" value="Chromosome 7"/>
</dbReference>
<reference evidence="1 2" key="1">
    <citation type="journal article" date="2022" name="Plant J.">
        <title>Chromosome-level genome of Camellia lanceoleosa provides a valuable resource for understanding genome evolution and self-incompatibility.</title>
        <authorList>
            <person name="Gong W."/>
            <person name="Xiao S."/>
            <person name="Wang L."/>
            <person name="Liao Z."/>
            <person name="Chang Y."/>
            <person name="Mo W."/>
            <person name="Hu G."/>
            <person name="Li W."/>
            <person name="Zhao G."/>
            <person name="Zhu H."/>
            <person name="Hu X."/>
            <person name="Ji K."/>
            <person name="Xiang X."/>
            <person name="Song Q."/>
            <person name="Yuan D."/>
            <person name="Jin S."/>
            <person name="Zhang L."/>
        </authorList>
    </citation>
    <scope>NUCLEOTIDE SEQUENCE [LARGE SCALE GENOMIC DNA]</scope>
    <source>
        <strain evidence="1">SQ_2022a</strain>
    </source>
</reference>
<evidence type="ECO:0000313" key="2">
    <source>
        <dbReference type="Proteomes" id="UP001060215"/>
    </source>
</evidence>
<gene>
    <name evidence="1" type="ORF">LOK49_LG07G02092</name>
</gene>
<sequence>MDTKALAKSKRAHSQHHSKKHHPNPTPKAPSVGQVGASGAKKQSGKQVREKPNESKGFSALPSNWDRYEEEYDSGSEDPSHNITSQTTDFVPKSKGADYGYLISEAMSQSHTNISSDSESFPSFGDVLTDFNQGVGSLLSVRGQGILSWTRDDNFVVEDRATTSHEASFLSLNLHLLAEQLSKVDLSQRLFIEPDCLPPELCTEEIQTSFNQESDQVQVACQSEVVVINSDEVIDKMEDQISDFMSHNSSAIYDSVSTSFNKGLKSTDPIKDKQSQSRGTGESTVQYRAQSKGLSVANPNEKSSRFEAAAAEADLDFLLDSVNETNFLDSSGVKKTSTDTFSVEKQGTSLRLDSSKAASVTTHFDDALDDLLKETSSGGRFSVHQQETSTSLLGGNPYVHSAPAQHLRKGPDLSKSASVAANLDDALDDLLKETPNPTNQKDTSESHEVRVAHHNTMSASSSGPVSKSKVLDDFDSWFDSVS</sequence>
<comment type="caution">
    <text evidence="1">The sequence shown here is derived from an EMBL/GenBank/DDBJ whole genome shotgun (WGS) entry which is preliminary data.</text>
</comment>
<name>A0ACC0H246_9ERIC</name>
<dbReference type="EMBL" id="CM045764">
    <property type="protein sequence ID" value="KAI8006777.1"/>
    <property type="molecule type" value="Genomic_DNA"/>
</dbReference>
<proteinExistence type="predicted"/>
<protein>
    <submittedName>
        <fullName evidence="1">Uncharacterized protein</fullName>
    </submittedName>
</protein>
<organism evidence="1 2">
    <name type="scientific">Camellia lanceoleosa</name>
    <dbReference type="NCBI Taxonomy" id="1840588"/>
    <lineage>
        <taxon>Eukaryota</taxon>
        <taxon>Viridiplantae</taxon>
        <taxon>Streptophyta</taxon>
        <taxon>Embryophyta</taxon>
        <taxon>Tracheophyta</taxon>
        <taxon>Spermatophyta</taxon>
        <taxon>Magnoliopsida</taxon>
        <taxon>eudicotyledons</taxon>
        <taxon>Gunneridae</taxon>
        <taxon>Pentapetalae</taxon>
        <taxon>asterids</taxon>
        <taxon>Ericales</taxon>
        <taxon>Theaceae</taxon>
        <taxon>Camellia</taxon>
    </lineage>
</organism>
<keyword evidence="2" id="KW-1185">Reference proteome</keyword>
<accession>A0ACC0H246</accession>